<dbReference type="EMBL" id="VWPK01000088">
    <property type="protein sequence ID" value="KAA5608342.1"/>
    <property type="molecule type" value="Genomic_DNA"/>
</dbReference>
<evidence type="ECO:0000256" key="7">
    <source>
        <dbReference type="SAM" id="Phobius"/>
    </source>
</evidence>
<dbReference type="InterPro" id="IPR025383">
    <property type="entry name" value="MrpA_C/MbhD"/>
</dbReference>
<dbReference type="PANTHER" id="PTHR33932">
    <property type="entry name" value="NA(+)/H(+) ANTIPORTER SUBUNIT B"/>
    <property type="match status" value="1"/>
</dbReference>
<keyword evidence="6 7" id="KW-0472">Membrane</keyword>
<feature type="domain" description="MrpA C-terminal/MbhD" evidence="9">
    <location>
        <begin position="13"/>
        <end position="77"/>
    </location>
</feature>
<dbReference type="GO" id="GO:0005886">
    <property type="term" value="C:plasma membrane"/>
    <property type="evidence" value="ECO:0007669"/>
    <property type="project" value="UniProtKB-SubCell"/>
</dbReference>
<evidence type="ECO:0000256" key="5">
    <source>
        <dbReference type="ARBA" id="ARBA00022989"/>
    </source>
</evidence>
<dbReference type="OrthoDB" id="4962908at2"/>
<evidence type="ECO:0000256" key="2">
    <source>
        <dbReference type="ARBA" id="ARBA00009425"/>
    </source>
</evidence>
<dbReference type="InterPro" id="IPR050622">
    <property type="entry name" value="CPA3_antiporter_subunitB"/>
</dbReference>
<accession>A0A5M6IJJ4</accession>
<dbReference type="Pfam" id="PF13244">
    <property type="entry name" value="MbhD"/>
    <property type="match status" value="1"/>
</dbReference>
<feature type="transmembrane region" description="Helical" evidence="7">
    <location>
        <begin position="216"/>
        <end position="234"/>
    </location>
</feature>
<keyword evidence="4 7" id="KW-0812">Transmembrane</keyword>
<comment type="caution">
    <text evidence="10">The sequence shown here is derived from an EMBL/GenBank/DDBJ whole genome shotgun (WGS) entry which is preliminary data.</text>
</comment>
<feature type="transmembrane region" description="Helical" evidence="7">
    <location>
        <begin position="93"/>
        <end position="113"/>
    </location>
</feature>
<feature type="domain" description="Na+/H+ antiporter MnhB subunit-related protein" evidence="8">
    <location>
        <begin position="190"/>
        <end position="303"/>
    </location>
</feature>
<organism evidence="10 11">
    <name type="scientific">Rhodovastum atsumiense</name>
    <dbReference type="NCBI Taxonomy" id="504468"/>
    <lineage>
        <taxon>Bacteria</taxon>
        <taxon>Pseudomonadati</taxon>
        <taxon>Pseudomonadota</taxon>
        <taxon>Alphaproteobacteria</taxon>
        <taxon>Acetobacterales</taxon>
        <taxon>Acetobacteraceae</taxon>
        <taxon>Rhodovastum</taxon>
    </lineage>
</organism>
<evidence type="ECO:0000313" key="10">
    <source>
        <dbReference type="EMBL" id="KAA5608342.1"/>
    </source>
</evidence>
<evidence type="ECO:0000259" key="9">
    <source>
        <dbReference type="Pfam" id="PF13244"/>
    </source>
</evidence>
<keyword evidence="5 7" id="KW-1133">Transmembrane helix</keyword>
<sequence>MSLDPVLDAGLALLLLAVAGWTVATRALLASVIGFIGCGVLLGLAWVRLQAPDVALTEIAIGSGVTGVLLLTASTRLGEAAPSTPAAPLPARWPAALLSALVAVALAGVLLTLPDPAPTLAPAVMADLPRTGLGNPVTGVLLAYRALDTFLEAVVLLLSLYGVWSLAPDPAWNERPVPPGRPGTDDALVLLARILPPVGLLLGIHLVWVGATAPGGAFQGGTMLAAMALLAWLAGRAQPPPIGRLWLRFALAAGPVLFLLVGLAGFGLAGAFLAYPQAAAKPLILAIEAALTLSIAATLAMLVAGPPTRDAP</sequence>
<reference evidence="10 11" key="1">
    <citation type="submission" date="2019-09" db="EMBL/GenBank/DDBJ databases">
        <title>Genome sequence of Rhodovastum atsumiense, a diverse member of the Acetobacteraceae family of non-sulfur purple photosynthetic bacteria.</title>
        <authorList>
            <person name="Meyer T."/>
            <person name="Kyndt J."/>
        </authorList>
    </citation>
    <scope>NUCLEOTIDE SEQUENCE [LARGE SCALE GENOMIC DNA]</scope>
    <source>
        <strain evidence="10 11">DSM 21279</strain>
    </source>
</reference>
<protein>
    <submittedName>
        <fullName evidence="10">DUF4040 domain-containing protein</fullName>
    </submittedName>
</protein>
<comment type="subcellular location">
    <subcellularLocation>
        <location evidence="1">Cell membrane</location>
        <topology evidence="1">Multi-pass membrane protein</topology>
    </subcellularLocation>
</comment>
<evidence type="ECO:0000256" key="3">
    <source>
        <dbReference type="ARBA" id="ARBA00022475"/>
    </source>
</evidence>
<dbReference type="InterPro" id="IPR007182">
    <property type="entry name" value="MnhB"/>
</dbReference>
<comment type="similarity">
    <text evidence="2">Belongs to the CPA3 antiporters (TC 2.A.63) subunit B family.</text>
</comment>
<proteinExistence type="inferred from homology"/>
<dbReference type="PANTHER" id="PTHR33932:SF4">
    <property type="entry name" value="NA(+)_H(+) ANTIPORTER SUBUNIT B"/>
    <property type="match status" value="1"/>
</dbReference>
<feature type="transmembrane region" description="Helical" evidence="7">
    <location>
        <begin position="282"/>
        <end position="304"/>
    </location>
</feature>
<dbReference type="RefSeq" id="WP_150045451.1">
    <property type="nucleotide sequence ID" value="NZ_OW485601.1"/>
</dbReference>
<feature type="transmembrane region" description="Helical" evidence="7">
    <location>
        <begin position="30"/>
        <end position="47"/>
    </location>
</feature>
<evidence type="ECO:0000259" key="8">
    <source>
        <dbReference type="Pfam" id="PF04039"/>
    </source>
</evidence>
<keyword evidence="11" id="KW-1185">Reference proteome</keyword>
<dbReference type="AlphaFoldDB" id="A0A5M6IJJ4"/>
<feature type="transmembrane region" description="Helical" evidence="7">
    <location>
        <begin position="54"/>
        <end position="73"/>
    </location>
</feature>
<keyword evidence="3" id="KW-1003">Cell membrane</keyword>
<dbReference type="Pfam" id="PF04039">
    <property type="entry name" value="MnhB"/>
    <property type="match status" value="1"/>
</dbReference>
<gene>
    <name evidence="10" type="ORF">F1189_29495</name>
</gene>
<evidence type="ECO:0000256" key="1">
    <source>
        <dbReference type="ARBA" id="ARBA00004651"/>
    </source>
</evidence>
<feature type="transmembrane region" description="Helical" evidence="7">
    <location>
        <begin position="150"/>
        <end position="167"/>
    </location>
</feature>
<name>A0A5M6IJJ4_9PROT</name>
<evidence type="ECO:0000256" key="6">
    <source>
        <dbReference type="ARBA" id="ARBA00023136"/>
    </source>
</evidence>
<feature type="transmembrane region" description="Helical" evidence="7">
    <location>
        <begin position="187"/>
        <end position="209"/>
    </location>
</feature>
<evidence type="ECO:0000313" key="11">
    <source>
        <dbReference type="Proteomes" id="UP000325255"/>
    </source>
</evidence>
<dbReference type="Proteomes" id="UP000325255">
    <property type="component" value="Unassembled WGS sequence"/>
</dbReference>
<feature type="transmembrane region" description="Helical" evidence="7">
    <location>
        <begin position="246"/>
        <end position="275"/>
    </location>
</feature>
<evidence type="ECO:0000256" key="4">
    <source>
        <dbReference type="ARBA" id="ARBA00022692"/>
    </source>
</evidence>